<dbReference type="PANTHER" id="PTHR43863">
    <property type="entry name" value="HYDROLASE, PUTATIVE (AFU_ORTHOLOGUE AFUA_1G03140)-RELATED"/>
    <property type="match status" value="1"/>
</dbReference>
<dbReference type="SUPFAM" id="SSF74650">
    <property type="entry name" value="Galactose mutarotase-like"/>
    <property type="match status" value="1"/>
</dbReference>
<comment type="caution">
    <text evidence="7">The sequence shown here is derived from an EMBL/GenBank/DDBJ whole genome shotgun (WGS) entry which is preliminary data.</text>
</comment>
<evidence type="ECO:0000313" key="7">
    <source>
        <dbReference type="EMBL" id="PJJ83095.1"/>
    </source>
</evidence>
<dbReference type="Gene3D" id="2.60.40.1760">
    <property type="entry name" value="glycosyl hydrolase (family 31)"/>
    <property type="match status" value="1"/>
</dbReference>
<dbReference type="InterPro" id="IPR051816">
    <property type="entry name" value="Glycosyl_Hydrolase_31"/>
</dbReference>
<dbReference type="RefSeq" id="WP_100339391.1">
    <property type="nucleotide sequence ID" value="NZ_PGFJ01000001.1"/>
</dbReference>
<protein>
    <submittedName>
        <fullName evidence="7">Alpha-D-xyloside xylohydrolase</fullName>
    </submittedName>
</protein>
<dbReference type="Pfam" id="PF01055">
    <property type="entry name" value="Glyco_hydro_31_2nd"/>
    <property type="match status" value="1"/>
</dbReference>
<accession>A0A2H9VQL2</accession>
<feature type="domain" description="Glycoside hydrolase family 31 TIM barrel" evidence="4">
    <location>
        <begin position="353"/>
        <end position="662"/>
    </location>
</feature>
<keyword evidence="2" id="KW-0326">Glycosidase</keyword>
<dbReference type="EMBL" id="PGFJ01000001">
    <property type="protein sequence ID" value="PJJ83095.1"/>
    <property type="molecule type" value="Genomic_DNA"/>
</dbReference>
<dbReference type="OrthoDB" id="176168at2"/>
<dbReference type="AlphaFoldDB" id="A0A2H9VQL2"/>
<keyword evidence="3" id="KW-0732">Signal</keyword>
<gene>
    <name evidence="7" type="ORF">CLV57_0073</name>
</gene>
<feature type="domain" description="DUF5110" evidence="5">
    <location>
        <begin position="775"/>
        <end position="842"/>
    </location>
</feature>
<evidence type="ECO:0000256" key="2">
    <source>
        <dbReference type="RuleBase" id="RU361185"/>
    </source>
</evidence>
<dbReference type="GO" id="GO:0004553">
    <property type="term" value="F:hydrolase activity, hydrolyzing O-glycosyl compounds"/>
    <property type="evidence" value="ECO:0007669"/>
    <property type="project" value="InterPro"/>
</dbReference>
<dbReference type="GO" id="GO:0030246">
    <property type="term" value="F:carbohydrate binding"/>
    <property type="evidence" value="ECO:0007669"/>
    <property type="project" value="InterPro"/>
</dbReference>
<dbReference type="InterPro" id="IPR013780">
    <property type="entry name" value="Glyco_hydro_b"/>
</dbReference>
<evidence type="ECO:0000259" key="4">
    <source>
        <dbReference type="Pfam" id="PF01055"/>
    </source>
</evidence>
<dbReference type="Pfam" id="PF17137">
    <property type="entry name" value="DUF5110"/>
    <property type="match status" value="1"/>
</dbReference>
<name>A0A2H9VQL2_9SPHI</name>
<dbReference type="InterPro" id="IPR017853">
    <property type="entry name" value="GH"/>
</dbReference>
<feature type="chain" id="PRO_5014136057" evidence="3">
    <location>
        <begin position="20"/>
        <end position="869"/>
    </location>
</feature>
<dbReference type="InterPro" id="IPR033403">
    <property type="entry name" value="DUF5110"/>
</dbReference>
<organism evidence="7 8">
    <name type="scientific">Mucilaginibacter auburnensis</name>
    <dbReference type="NCBI Taxonomy" id="1457233"/>
    <lineage>
        <taxon>Bacteria</taxon>
        <taxon>Pseudomonadati</taxon>
        <taxon>Bacteroidota</taxon>
        <taxon>Sphingobacteriia</taxon>
        <taxon>Sphingobacteriales</taxon>
        <taxon>Sphingobacteriaceae</taxon>
        <taxon>Mucilaginibacter</taxon>
    </lineage>
</organism>
<dbReference type="InterPro" id="IPR000322">
    <property type="entry name" value="Glyco_hydro_31_TIM"/>
</dbReference>
<dbReference type="SUPFAM" id="SSF51445">
    <property type="entry name" value="(Trans)glycosidases"/>
    <property type="match status" value="1"/>
</dbReference>
<dbReference type="Proteomes" id="UP000242687">
    <property type="component" value="Unassembled WGS sequence"/>
</dbReference>
<dbReference type="PANTHER" id="PTHR43863:SF2">
    <property type="entry name" value="MALTASE-GLUCOAMYLASE"/>
    <property type="match status" value="1"/>
</dbReference>
<proteinExistence type="inferred from homology"/>
<keyword evidence="8" id="KW-1185">Reference proteome</keyword>
<reference evidence="7 8" key="1">
    <citation type="submission" date="2017-11" db="EMBL/GenBank/DDBJ databases">
        <title>Genomic Encyclopedia of Archaeal and Bacterial Type Strains, Phase II (KMG-II): From Individual Species to Whole Genera.</title>
        <authorList>
            <person name="Goeker M."/>
        </authorList>
    </citation>
    <scope>NUCLEOTIDE SEQUENCE [LARGE SCALE GENOMIC DNA]</scope>
    <source>
        <strain evidence="7 8">DSM 28175</strain>
    </source>
</reference>
<dbReference type="Gene3D" id="2.60.40.1180">
    <property type="entry name" value="Golgi alpha-mannosidase II"/>
    <property type="match status" value="2"/>
</dbReference>
<dbReference type="SUPFAM" id="SSF51011">
    <property type="entry name" value="Glycosyl hydrolase domain"/>
    <property type="match status" value="1"/>
</dbReference>
<evidence type="ECO:0000256" key="3">
    <source>
        <dbReference type="SAM" id="SignalP"/>
    </source>
</evidence>
<sequence>MRLRILILTAAIAPALSFAQTYKKFTQKKDRVAIELSEGVLNIIPLNDKAIRVQWQKAIPVEAREFVLINKQATPAFKVAETPAQLKISTKAVNVLYNKKSGTITYTNAAGKVFLSEKADSRKLVSGTTMGEPSYSAELGFDSPADEYLFGLGQFQDGYYNLRNVPRKLIQVNTQIAIPFLYSSKGYGILWHQYGMTQFNPADNNIELAKKDTNAVQIKYEDVTTTAGTQRVSQQQSLHTGKFRVDKDGDYSFMLDMGDMESRHLLLIDGVARIDQSNQWLPPAVGKIISLKAGEHTVQVLCKAANKPKLSWKPAGNETVFRSPNAKALDYVVFYGGADDVINNYRNLSGTVPMLPLWAYGFWQCRERYTSGKHLVETIKEFRKRNLPVDVIVQDWQYWGKYGWGVPKFDETNYPNPEGFIKELHDLNAHFSVSVWENLDKKSEVAKTYLDKNLYLENSPWIDIYNPETQKTHWNALNTNLFAKGVDSWWMDATEPENDALVGKKTFFGPGEFYRLTYPLYVSEAVYDGQRAADPSKRVTILTRSAYPGQQRFGTINWSGDIGWNWDVLKRQIVAGLNYNLTGMPYWTTDIGGFFRPGRGQYTDEKYHDILTRWFQWGAFSPIFRMHGYQTETEPWKYGDKVEGNMRSMMNVRYRLIPYIYSEGWQVSKNGSTIMRPLVMDFASDAKAVAQGYEYMFGKNMLVAPVTEAGVTDWNVYLPKAAAWYDYWTGKRYTGGQTVKSPAPQNQIPVFVKAGAIIPMAKEMQYTGEKPMDVLEIRLYKGADGAFTLYEDEGDGYNYEKGAHTTIPFKWNEKTKTLSIGARVGTYKNYIKNRTFNIVIVNDSNGGGLAEGNTIKKVTYNGAAVAVKL</sequence>
<evidence type="ECO:0000259" key="6">
    <source>
        <dbReference type="Pfam" id="PF21365"/>
    </source>
</evidence>
<dbReference type="GO" id="GO:0005975">
    <property type="term" value="P:carbohydrate metabolic process"/>
    <property type="evidence" value="ECO:0007669"/>
    <property type="project" value="InterPro"/>
</dbReference>
<keyword evidence="2 7" id="KW-0378">Hydrolase</keyword>
<dbReference type="CDD" id="cd06591">
    <property type="entry name" value="GH31_xylosidase_XylS"/>
    <property type="match status" value="1"/>
</dbReference>
<feature type="domain" description="Glycosyl hydrolase family 31 C-terminal" evidence="6">
    <location>
        <begin position="671"/>
        <end position="758"/>
    </location>
</feature>
<dbReference type="InterPro" id="IPR048395">
    <property type="entry name" value="Glyco_hydro_31_C"/>
</dbReference>
<dbReference type="Pfam" id="PF21365">
    <property type="entry name" value="Glyco_hydro_31_3rd"/>
    <property type="match status" value="1"/>
</dbReference>
<evidence type="ECO:0000259" key="5">
    <source>
        <dbReference type="Pfam" id="PF17137"/>
    </source>
</evidence>
<dbReference type="CDD" id="cd14752">
    <property type="entry name" value="GH31_N"/>
    <property type="match status" value="1"/>
</dbReference>
<evidence type="ECO:0000313" key="8">
    <source>
        <dbReference type="Proteomes" id="UP000242687"/>
    </source>
</evidence>
<feature type="signal peptide" evidence="3">
    <location>
        <begin position="1"/>
        <end position="19"/>
    </location>
</feature>
<evidence type="ECO:0000256" key="1">
    <source>
        <dbReference type="ARBA" id="ARBA00007806"/>
    </source>
</evidence>
<comment type="similarity">
    <text evidence="1 2">Belongs to the glycosyl hydrolase 31 family.</text>
</comment>
<dbReference type="InterPro" id="IPR011013">
    <property type="entry name" value="Gal_mutarotase_sf_dom"/>
</dbReference>
<dbReference type="Gene3D" id="3.20.20.80">
    <property type="entry name" value="Glycosidases"/>
    <property type="match status" value="1"/>
</dbReference>